<proteinExistence type="predicted"/>
<evidence type="ECO:0000259" key="14">
    <source>
        <dbReference type="PROSITE" id="PS51194"/>
    </source>
</evidence>
<name>A0A8J6EU78_ELECQ</name>
<feature type="domain" description="CS" evidence="15">
    <location>
        <begin position="920"/>
        <end position="1006"/>
    </location>
</feature>
<evidence type="ECO:0000256" key="8">
    <source>
        <dbReference type="ARBA" id="ARBA00022840"/>
    </source>
</evidence>
<evidence type="ECO:0000256" key="1">
    <source>
        <dbReference type="ARBA" id="ARBA00012552"/>
    </source>
</evidence>
<evidence type="ECO:0000259" key="13">
    <source>
        <dbReference type="PROSITE" id="PS51192"/>
    </source>
</evidence>
<keyword evidence="8" id="KW-0067">ATP-binding</keyword>
<dbReference type="CDD" id="cd20435">
    <property type="entry name" value="Tudor_TDRD12_rpt2"/>
    <property type="match status" value="1"/>
</dbReference>
<dbReference type="GO" id="GO:0003676">
    <property type="term" value="F:nucleic acid binding"/>
    <property type="evidence" value="ECO:0007669"/>
    <property type="project" value="InterPro"/>
</dbReference>
<dbReference type="GO" id="GO:0005524">
    <property type="term" value="F:ATP binding"/>
    <property type="evidence" value="ECO:0007669"/>
    <property type="project" value="UniProtKB-KW"/>
</dbReference>
<dbReference type="InterPro" id="IPR027417">
    <property type="entry name" value="P-loop_NTPase"/>
</dbReference>
<evidence type="ECO:0000256" key="4">
    <source>
        <dbReference type="ARBA" id="ARBA00022741"/>
    </source>
</evidence>
<gene>
    <name evidence="16" type="ORF">GDO78_003379</name>
</gene>
<keyword evidence="11" id="KW-0469">Meiosis</keyword>
<dbReference type="OrthoDB" id="249932at2759"/>
<evidence type="ECO:0000259" key="15">
    <source>
        <dbReference type="PROSITE" id="PS51203"/>
    </source>
</evidence>
<dbReference type="Pfam" id="PF04969">
    <property type="entry name" value="CS"/>
    <property type="match status" value="1"/>
</dbReference>
<dbReference type="Gene3D" id="2.40.50.90">
    <property type="match status" value="1"/>
</dbReference>
<keyword evidence="3" id="KW-0677">Repeat</keyword>
<keyword evidence="2" id="KW-0217">Developmental protein</keyword>
<evidence type="ECO:0000256" key="11">
    <source>
        <dbReference type="ARBA" id="ARBA00023254"/>
    </source>
</evidence>
<dbReference type="SUPFAM" id="SSF63748">
    <property type="entry name" value="Tudor/PWWP/MBT"/>
    <property type="match status" value="2"/>
</dbReference>
<feature type="domain" description="Helicase C-terminal" evidence="14">
    <location>
        <begin position="465"/>
        <end position="641"/>
    </location>
</feature>
<reference evidence="16" key="1">
    <citation type="thesis" date="2020" institute="ProQuest LLC" country="789 East Eisenhower Parkway, Ann Arbor, MI, USA">
        <title>Comparative Genomics and Chromosome Evolution.</title>
        <authorList>
            <person name="Mudd A.B."/>
        </authorList>
    </citation>
    <scope>NUCLEOTIDE SEQUENCE</scope>
    <source>
        <strain evidence="16">HN-11 Male</strain>
        <tissue evidence="16">Kidney and liver</tissue>
    </source>
</reference>
<keyword evidence="6" id="KW-0378">Hydrolase</keyword>
<dbReference type="AlphaFoldDB" id="A0A8J6EU78"/>
<dbReference type="Pfam" id="PF00270">
    <property type="entry name" value="DEAD"/>
    <property type="match status" value="1"/>
</dbReference>
<dbReference type="GO" id="GO:0016787">
    <property type="term" value="F:hydrolase activity"/>
    <property type="evidence" value="ECO:0007669"/>
    <property type="project" value="UniProtKB-KW"/>
</dbReference>
<keyword evidence="17" id="KW-1185">Reference proteome</keyword>
<dbReference type="InterPro" id="IPR001650">
    <property type="entry name" value="Helicase_C-like"/>
</dbReference>
<feature type="domain" description="Helicase ATP-binding" evidence="13">
    <location>
        <begin position="262"/>
        <end position="453"/>
    </location>
</feature>
<dbReference type="InterPro" id="IPR035437">
    <property type="entry name" value="SNase_OB-fold_sf"/>
</dbReference>
<dbReference type="GO" id="GO:0003724">
    <property type="term" value="F:RNA helicase activity"/>
    <property type="evidence" value="ECO:0007669"/>
    <property type="project" value="UniProtKB-EC"/>
</dbReference>
<dbReference type="Proteomes" id="UP000770717">
    <property type="component" value="Unassembled WGS sequence"/>
</dbReference>
<dbReference type="PROSITE" id="PS51203">
    <property type="entry name" value="CS"/>
    <property type="match status" value="1"/>
</dbReference>
<keyword evidence="4" id="KW-0547">Nucleotide-binding</keyword>
<keyword evidence="9" id="KW-0744">Spermatogenesis</keyword>
<dbReference type="GO" id="GO:0031047">
    <property type="term" value="P:regulatory ncRNA-mediated gene silencing"/>
    <property type="evidence" value="ECO:0007669"/>
    <property type="project" value="UniProtKB-KW"/>
</dbReference>
<accession>A0A8J6EU78</accession>
<organism evidence="16 17">
    <name type="scientific">Eleutherodactylus coqui</name>
    <name type="common">Puerto Rican coqui</name>
    <dbReference type="NCBI Taxonomy" id="57060"/>
    <lineage>
        <taxon>Eukaryota</taxon>
        <taxon>Metazoa</taxon>
        <taxon>Chordata</taxon>
        <taxon>Craniata</taxon>
        <taxon>Vertebrata</taxon>
        <taxon>Euteleostomi</taxon>
        <taxon>Amphibia</taxon>
        <taxon>Batrachia</taxon>
        <taxon>Anura</taxon>
        <taxon>Neobatrachia</taxon>
        <taxon>Hyloidea</taxon>
        <taxon>Eleutherodactylidae</taxon>
        <taxon>Eleutherodactylinae</taxon>
        <taxon>Eleutherodactylus</taxon>
        <taxon>Eleutherodactylus</taxon>
    </lineage>
</organism>
<dbReference type="InterPro" id="IPR007052">
    <property type="entry name" value="CS_dom"/>
</dbReference>
<evidence type="ECO:0000256" key="10">
    <source>
        <dbReference type="ARBA" id="ARBA00023158"/>
    </source>
</evidence>
<dbReference type="EMBL" id="WNTK01000012">
    <property type="protein sequence ID" value="KAG9474881.1"/>
    <property type="molecule type" value="Genomic_DNA"/>
</dbReference>
<protein>
    <recommendedName>
        <fullName evidence="1">RNA helicase</fullName>
        <ecNumber evidence="1">3.6.4.13</ecNumber>
    </recommendedName>
</protein>
<dbReference type="GO" id="GO:0051321">
    <property type="term" value="P:meiotic cell cycle"/>
    <property type="evidence" value="ECO:0007669"/>
    <property type="project" value="UniProtKB-KW"/>
</dbReference>
<dbReference type="PROSITE" id="PS51194">
    <property type="entry name" value="HELICASE_CTER"/>
    <property type="match status" value="1"/>
</dbReference>
<evidence type="ECO:0000256" key="9">
    <source>
        <dbReference type="ARBA" id="ARBA00022871"/>
    </source>
</evidence>
<evidence type="ECO:0000256" key="2">
    <source>
        <dbReference type="ARBA" id="ARBA00022473"/>
    </source>
</evidence>
<evidence type="ECO:0000313" key="16">
    <source>
        <dbReference type="EMBL" id="KAG9474881.1"/>
    </source>
</evidence>
<dbReference type="InterPro" id="IPR008978">
    <property type="entry name" value="HSP20-like_chaperone"/>
</dbReference>
<dbReference type="InterPro" id="IPR002999">
    <property type="entry name" value="Tudor"/>
</dbReference>
<evidence type="ECO:0000256" key="12">
    <source>
        <dbReference type="ARBA" id="ARBA00047984"/>
    </source>
</evidence>
<dbReference type="PROSITE" id="PS51192">
    <property type="entry name" value="HELICASE_ATP_BIND_1"/>
    <property type="match status" value="1"/>
</dbReference>
<sequence>MYNLSVLKVKDPSCFFCEILKEGVSKEYEEMFAEINFLYSTVYRNVEELKPTTLPVGTFCIVFYEKMKSWCRAILESTTCSAHDELVECFLVDFALFSPIKKTNIRFPLEQFHKLPFRARKFKLHHVQPVSLRIDLFANKSELRPAKRWDIAAIHYFQQLLEESLKIEAQLCSLEDGYMIVDLYVTTADSVICANDDLVAKKYACLTSLQSPKMIKPQSAVFASNGLPPVSTLEEATLCADIKKRLVMCGYEGPNLTESYCWAPIAGGFDTIVISPDGSKPIYYIPPLLSYLNCASVAYKLLPAKHGPHAVILCPGWNKAHSVYNMLMEFSKNTRPLSPMLLLVGLKKEELQGLNLRKQCEVIVTTPQCLLRCLEHHGLLLLRLCHLVFDEVDLLFSKAGSEMSEILQIYKKIVTVENRDGTPQQIVAVGSKWTQDMQLLLQYMTAPRTVITSMEQAAVFANVQQVVQLCLDCEKMSILMRCFDFTPVDVQKILIFTKTDEEAELVHKAVQTASAYSLLLHKGLFHLFSHVLQQWRKSFSCRTLVVLVVTDDYAPLLEITDATCVIHYSFPENVGVLSHRLFSLLDYIQSRIDKISMEEDDRLRAKSILILTEEHDSYGIHLLRSLRQAQADVPPELVALAQGLLEAWKNKKRDQELCLHLKTFGYCKAVTFTLMSVFVQVLPLCIVDAARFLGRVVIKNDPYDKLAAELNEFYESPMNKVPARNVQCQHLYALSDGSHYHRVQVLSTEIMGSVSYAHVQYVDDGKADKIPVHRLFLLQPAFQSVPQQLREFIVCRVKPIDNEDKWDPKVARVITRSIQGKPHRAKVVLKLGKTYWLDPMVQMTPLSELSSYAYELNVRQEILSTGLGTDNPQHILQLTALLEPSGSSQVSGRREENENVVISEKSTEDNNMSAPQCLEKEDSEVKWFEKADTVTLTVKLQHVTDPKCVFYSDRLVFSCYAGGKFYGADMELYKDIVRDKSTCTLKNGEAVITIQKSKAEMWNRLLKYKHPNVSFDFNHLEESEDFEGFKAGFKSTMKFYNVVSEDLVSSEYSESDSD</sequence>
<dbReference type="EC" id="3.6.4.13" evidence="1"/>
<dbReference type="SUPFAM" id="SSF52540">
    <property type="entry name" value="P-loop containing nucleoside triphosphate hydrolases"/>
    <property type="match status" value="2"/>
</dbReference>
<evidence type="ECO:0000313" key="17">
    <source>
        <dbReference type="Proteomes" id="UP000770717"/>
    </source>
</evidence>
<evidence type="ECO:0000256" key="7">
    <source>
        <dbReference type="ARBA" id="ARBA00022806"/>
    </source>
</evidence>
<keyword evidence="10" id="KW-0943">RNA-mediated gene silencing</keyword>
<dbReference type="SUPFAM" id="SSF49764">
    <property type="entry name" value="HSP20-like chaperones"/>
    <property type="match status" value="1"/>
</dbReference>
<evidence type="ECO:0000256" key="6">
    <source>
        <dbReference type="ARBA" id="ARBA00022801"/>
    </source>
</evidence>
<keyword evidence="7" id="KW-0347">Helicase</keyword>
<dbReference type="Gene3D" id="2.30.30.140">
    <property type="match status" value="2"/>
</dbReference>
<dbReference type="GO" id="GO:0042078">
    <property type="term" value="P:germ-line stem cell division"/>
    <property type="evidence" value="ECO:0007669"/>
    <property type="project" value="TreeGrafter"/>
</dbReference>
<comment type="catalytic activity">
    <reaction evidence="12">
        <text>ATP + H2O = ADP + phosphate + H(+)</text>
        <dbReference type="Rhea" id="RHEA:13065"/>
        <dbReference type="ChEBI" id="CHEBI:15377"/>
        <dbReference type="ChEBI" id="CHEBI:15378"/>
        <dbReference type="ChEBI" id="CHEBI:30616"/>
        <dbReference type="ChEBI" id="CHEBI:43474"/>
        <dbReference type="ChEBI" id="CHEBI:456216"/>
        <dbReference type="EC" id="3.6.4.13"/>
    </reaction>
</comment>
<comment type="caution">
    <text evidence="16">The sequence shown here is derived from an EMBL/GenBank/DDBJ whole genome shotgun (WGS) entry which is preliminary data.</text>
</comment>
<evidence type="ECO:0000256" key="5">
    <source>
        <dbReference type="ARBA" id="ARBA00022782"/>
    </source>
</evidence>
<evidence type="ECO:0000256" key="3">
    <source>
        <dbReference type="ARBA" id="ARBA00022737"/>
    </source>
</evidence>
<dbReference type="Pfam" id="PF00567">
    <property type="entry name" value="TUDOR"/>
    <property type="match status" value="2"/>
</dbReference>
<dbReference type="PANTHER" id="PTHR22655">
    <property type="entry name" value="ATP-DEPENDENT RNA HELICASE TDRD12-RELATED"/>
    <property type="match status" value="1"/>
</dbReference>
<dbReference type="Gene3D" id="3.40.50.300">
    <property type="entry name" value="P-loop containing nucleotide triphosphate hydrolases"/>
    <property type="match status" value="2"/>
</dbReference>
<dbReference type="InterPro" id="IPR014001">
    <property type="entry name" value="Helicase_ATP-bd"/>
</dbReference>
<dbReference type="Gene3D" id="2.60.40.790">
    <property type="match status" value="1"/>
</dbReference>
<dbReference type="PANTHER" id="PTHR22655:SF2">
    <property type="entry name" value="ATP-DEPENDENT RNA HELICASE TDRD12-RELATED"/>
    <property type="match status" value="1"/>
</dbReference>
<keyword evidence="5" id="KW-0221">Differentiation</keyword>
<dbReference type="InterPro" id="IPR011545">
    <property type="entry name" value="DEAD/DEAH_box_helicase_dom"/>
</dbReference>
<dbReference type="GO" id="GO:0007283">
    <property type="term" value="P:spermatogenesis"/>
    <property type="evidence" value="ECO:0007669"/>
    <property type="project" value="UniProtKB-KW"/>
</dbReference>